<feature type="transmembrane region" description="Helical" evidence="1">
    <location>
        <begin position="43"/>
        <end position="62"/>
    </location>
</feature>
<reference evidence="2 3" key="1">
    <citation type="submission" date="2006-08" db="EMBL/GenBank/DDBJ databases">
        <title>Complete sequence of Maricaulis maris MCS10.</title>
        <authorList>
            <consortium name="US DOE Joint Genome Institute"/>
            <person name="Copeland A."/>
            <person name="Lucas S."/>
            <person name="Lapidus A."/>
            <person name="Barry K."/>
            <person name="Detter J.C."/>
            <person name="Glavina del Rio T."/>
            <person name="Hammon N."/>
            <person name="Israni S."/>
            <person name="Dalin E."/>
            <person name="Tice H."/>
            <person name="Pitluck S."/>
            <person name="Saunders E."/>
            <person name="Brettin T."/>
            <person name="Bruce D."/>
            <person name="Han C."/>
            <person name="Tapia R."/>
            <person name="Gilna P."/>
            <person name="Schmutz J."/>
            <person name="Larimer F."/>
            <person name="Land M."/>
            <person name="Hauser L."/>
            <person name="Kyrpides N."/>
            <person name="Mikhailova N."/>
            <person name="Viollier P."/>
            <person name="Stephens C."/>
            <person name="Richardson P."/>
        </authorList>
    </citation>
    <scope>NUCLEOTIDE SEQUENCE [LARGE SCALE GENOMIC DNA]</scope>
    <source>
        <strain evidence="2 3">MCS10</strain>
    </source>
</reference>
<organism evidence="2 3">
    <name type="scientific">Maricaulis maris (strain MCS10)</name>
    <name type="common">Caulobacter maris</name>
    <dbReference type="NCBI Taxonomy" id="394221"/>
    <lineage>
        <taxon>Bacteria</taxon>
        <taxon>Pseudomonadati</taxon>
        <taxon>Pseudomonadota</taxon>
        <taxon>Alphaproteobacteria</taxon>
        <taxon>Maricaulales</taxon>
        <taxon>Maricaulaceae</taxon>
        <taxon>Maricaulis</taxon>
    </lineage>
</organism>
<accession>Q0AQY7</accession>
<dbReference type="RefSeq" id="WP_011642947.1">
    <property type="nucleotide sequence ID" value="NC_008347.1"/>
</dbReference>
<feature type="transmembrane region" description="Helical" evidence="1">
    <location>
        <begin position="74"/>
        <end position="101"/>
    </location>
</feature>
<keyword evidence="1" id="KW-0472">Membrane</keyword>
<keyword evidence="1" id="KW-0812">Transmembrane</keyword>
<dbReference type="EMBL" id="CP000449">
    <property type="protein sequence ID" value="ABI65300.1"/>
    <property type="molecule type" value="Genomic_DNA"/>
</dbReference>
<sequence length="109" mass="11583">MDRHPHMSGNSALRQNVALIALVSLALFLADMVFGILGPVGGAMLALVSMASWVVLAGFWLNSLKPAGQSWARFLAQGVVGFLMVSLVLPLALMLVVWAVIELGRLLQG</sequence>
<keyword evidence="3" id="KW-1185">Reference proteome</keyword>
<dbReference type="Proteomes" id="UP000001964">
    <property type="component" value="Chromosome"/>
</dbReference>
<proteinExistence type="predicted"/>
<dbReference type="AlphaFoldDB" id="Q0AQY7"/>
<dbReference type="OrthoDB" id="9995871at2"/>
<dbReference type="STRING" id="394221.Mmar10_1007"/>
<evidence type="ECO:0000313" key="3">
    <source>
        <dbReference type="Proteomes" id="UP000001964"/>
    </source>
</evidence>
<gene>
    <name evidence="2" type="ordered locus">Mmar10_1007</name>
</gene>
<protein>
    <submittedName>
        <fullName evidence="2">Uncharacterized protein</fullName>
    </submittedName>
</protein>
<dbReference type="KEGG" id="mmr:Mmar10_1007"/>
<dbReference type="HOGENOM" id="CLU_2180681_0_0_5"/>
<feature type="transmembrane region" description="Helical" evidence="1">
    <location>
        <begin position="16"/>
        <end position="37"/>
    </location>
</feature>
<evidence type="ECO:0000313" key="2">
    <source>
        <dbReference type="EMBL" id="ABI65300.1"/>
    </source>
</evidence>
<keyword evidence="1" id="KW-1133">Transmembrane helix</keyword>
<evidence type="ECO:0000256" key="1">
    <source>
        <dbReference type="SAM" id="Phobius"/>
    </source>
</evidence>
<name>Q0AQY7_MARMM</name>